<gene>
    <name evidence="1" type="ORF">DPMN_077354</name>
</gene>
<protein>
    <submittedName>
        <fullName evidence="1">Uncharacterized protein</fullName>
    </submittedName>
</protein>
<dbReference type="AlphaFoldDB" id="A0A9D3YP47"/>
<sequence length="249" mass="28389">MVEPIRIVWRDSLEPTLGRIGLIVEVTEYGIPLIRVHGRDFLYIKRSVTLLPRERLLFLLRTHFETYMPSDGQDELVKAVRNGEVDNVYAIIRQAYQDFNEFTSASLGVDCNFNFFVIDANGDRRTFTRDDVRKQITGHGKSDDDIPYNFAPGDQVMIRKSGMTKGKVGTVMVACKDSLIIRVCGSSYSYSREDVTLMNRACATRSRSGDALVDLETLCDLLRTGQLLNTLRRQDFSYASQRAIRHIFT</sequence>
<organism evidence="1 2">
    <name type="scientific">Dreissena polymorpha</name>
    <name type="common">Zebra mussel</name>
    <name type="synonym">Mytilus polymorpha</name>
    <dbReference type="NCBI Taxonomy" id="45954"/>
    <lineage>
        <taxon>Eukaryota</taxon>
        <taxon>Metazoa</taxon>
        <taxon>Spiralia</taxon>
        <taxon>Lophotrochozoa</taxon>
        <taxon>Mollusca</taxon>
        <taxon>Bivalvia</taxon>
        <taxon>Autobranchia</taxon>
        <taxon>Heteroconchia</taxon>
        <taxon>Euheterodonta</taxon>
        <taxon>Imparidentia</taxon>
        <taxon>Neoheterodontei</taxon>
        <taxon>Myida</taxon>
        <taxon>Dreissenoidea</taxon>
        <taxon>Dreissenidae</taxon>
        <taxon>Dreissena</taxon>
    </lineage>
</organism>
<name>A0A9D3YP47_DREPO</name>
<accession>A0A9D3YP47</accession>
<comment type="caution">
    <text evidence="1">The sequence shown here is derived from an EMBL/GenBank/DDBJ whole genome shotgun (WGS) entry which is preliminary data.</text>
</comment>
<proteinExistence type="predicted"/>
<evidence type="ECO:0000313" key="2">
    <source>
        <dbReference type="Proteomes" id="UP000828390"/>
    </source>
</evidence>
<reference evidence="1" key="2">
    <citation type="submission" date="2020-11" db="EMBL/GenBank/DDBJ databases">
        <authorList>
            <person name="McCartney M.A."/>
            <person name="Auch B."/>
            <person name="Kono T."/>
            <person name="Mallez S."/>
            <person name="Becker A."/>
            <person name="Gohl D.M."/>
            <person name="Silverstein K.A.T."/>
            <person name="Koren S."/>
            <person name="Bechman K.B."/>
            <person name="Herman A."/>
            <person name="Abrahante J.E."/>
            <person name="Garbe J."/>
        </authorList>
    </citation>
    <scope>NUCLEOTIDE SEQUENCE</scope>
    <source>
        <strain evidence="1">Duluth1</strain>
        <tissue evidence="1">Whole animal</tissue>
    </source>
</reference>
<dbReference type="EMBL" id="JAIWYP010000015">
    <property type="protein sequence ID" value="KAH3702339.1"/>
    <property type="molecule type" value="Genomic_DNA"/>
</dbReference>
<dbReference type="Proteomes" id="UP000828390">
    <property type="component" value="Unassembled WGS sequence"/>
</dbReference>
<reference evidence="1" key="1">
    <citation type="journal article" date="2019" name="bioRxiv">
        <title>The Genome of the Zebra Mussel, Dreissena polymorpha: A Resource for Invasive Species Research.</title>
        <authorList>
            <person name="McCartney M.A."/>
            <person name="Auch B."/>
            <person name="Kono T."/>
            <person name="Mallez S."/>
            <person name="Zhang Y."/>
            <person name="Obille A."/>
            <person name="Becker A."/>
            <person name="Abrahante J.E."/>
            <person name="Garbe J."/>
            <person name="Badalamenti J.P."/>
            <person name="Herman A."/>
            <person name="Mangelson H."/>
            <person name="Liachko I."/>
            <person name="Sullivan S."/>
            <person name="Sone E.D."/>
            <person name="Koren S."/>
            <person name="Silverstein K.A.T."/>
            <person name="Beckman K.B."/>
            <person name="Gohl D.M."/>
        </authorList>
    </citation>
    <scope>NUCLEOTIDE SEQUENCE</scope>
    <source>
        <strain evidence="1">Duluth1</strain>
        <tissue evidence="1">Whole animal</tissue>
    </source>
</reference>
<keyword evidence="2" id="KW-1185">Reference proteome</keyword>
<evidence type="ECO:0000313" key="1">
    <source>
        <dbReference type="EMBL" id="KAH3702339.1"/>
    </source>
</evidence>